<evidence type="ECO:0000256" key="2">
    <source>
        <dbReference type="ARBA" id="ARBA00023239"/>
    </source>
</evidence>
<dbReference type="GO" id="GO:0006751">
    <property type="term" value="P:glutathione catabolic process"/>
    <property type="evidence" value="ECO:0007669"/>
    <property type="project" value="InterPro"/>
</dbReference>
<proteinExistence type="predicted"/>
<dbReference type="InterPro" id="IPR036568">
    <property type="entry name" value="GGCT-like_sf"/>
</dbReference>
<name>A0A4R3HUR9_9GAMM</name>
<dbReference type="CDD" id="cd06661">
    <property type="entry name" value="GGCT_like"/>
    <property type="match status" value="1"/>
</dbReference>
<keyword evidence="2" id="KW-0456">Lyase</keyword>
<evidence type="ECO:0000313" key="3">
    <source>
        <dbReference type="EMBL" id="TCS35931.1"/>
    </source>
</evidence>
<comment type="caution">
    <text evidence="3">The sequence shown here is derived from an EMBL/GenBank/DDBJ whole genome shotgun (WGS) entry which is preliminary data.</text>
</comment>
<reference evidence="3 4" key="1">
    <citation type="submission" date="2019-03" db="EMBL/GenBank/DDBJ databases">
        <title>Genomic Encyclopedia of Archaeal and Bacterial Type Strains, Phase II (KMG-II): from individual species to whole genera.</title>
        <authorList>
            <person name="Goeker M."/>
        </authorList>
    </citation>
    <scope>NUCLEOTIDE SEQUENCE [LARGE SCALE GENOMIC DNA]</scope>
    <source>
        <strain evidence="3 4">DSM 15388</strain>
    </source>
</reference>
<dbReference type="EMBL" id="SLZR01000028">
    <property type="protein sequence ID" value="TCS35931.1"/>
    <property type="molecule type" value="Genomic_DNA"/>
</dbReference>
<dbReference type="PANTHER" id="PTHR12192:SF2">
    <property type="entry name" value="GLUTATHIONE-SPECIFIC GAMMA-GLUTAMYLCYCLOTRANSFERASE 2"/>
    <property type="match status" value="1"/>
</dbReference>
<dbReference type="SUPFAM" id="SSF110857">
    <property type="entry name" value="Gamma-glutamyl cyclotransferase-like"/>
    <property type="match status" value="1"/>
</dbReference>
<dbReference type="OrthoDB" id="9795692at2"/>
<dbReference type="PANTHER" id="PTHR12192">
    <property type="entry name" value="CATION TRANSPORT PROTEIN CHAC-RELATED"/>
    <property type="match status" value="1"/>
</dbReference>
<dbReference type="GO" id="GO:0061928">
    <property type="term" value="F:glutathione specific gamma-glutamylcyclotransferase activity"/>
    <property type="evidence" value="ECO:0007669"/>
    <property type="project" value="UniProtKB-EC"/>
</dbReference>
<keyword evidence="4" id="KW-1185">Reference proteome</keyword>
<dbReference type="GO" id="GO:0005737">
    <property type="term" value="C:cytoplasm"/>
    <property type="evidence" value="ECO:0007669"/>
    <property type="project" value="TreeGrafter"/>
</dbReference>
<protein>
    <recommendedName>
        <fullName evidence="1">glutathione-specific gamma-glutamylcyclotransferase</fullName>
        <ecNumber evidence="1">4.3.2.7</ecNumber>
    </recommendedName>
</protein>
<evidence type="ECO:0000313" key="4">
    <source>
        <dbReference type="Proteomes" id="UP000295793"/>
    </source>
</evidence>
<dbReference type="Proteomes" id="UP000295793">
    <property type="component" value="Unassembled WGS sequence"/>
</dbReference>
<dbReference type="Pfam" id="PF04752">
    <property type="entry name" value="ChaC"/>
    <property type="match status" value="1"/>
</dbReference>
<evidence type="ECO:0000256" key="1">
    <source>
        <dbReference type="ARBA" id="ARBA00012344"/>
    </source>
</evidence>
<dbReference type="RefSeq" id="WP_132704073.1">
    <property type="nucleotide sequence ID" value="NZ_SLZR01000028.1"/>
</dbReference>
<organism evidence="3 4">
    <name type="scientific">Reinekea marinisedimentorum</name>
    <dbReference type="NCBI Taxonomy" id="230495"/>
    <lineage>
        <taxon>Bacteria</taxon>
        <taxon>Pseudomonadati</taxon>
        <taxon>Pseudomonadota</taxon>
        <taxon>Gammaproteobacteria</taxon>
        <taxon>Oceanospirillales</taxon>
        <taxon>Saccharospirillaceae</taxon>
        <taxon>Reinekea</taxon>
    </lineage>
</organism>
<dbReference type="AlphaFoldDB" id="A0A4R3HUR9"/>
<sequence>MGLHSIFNLFMTPFNREAIKNGLFQKIAAEAERKGLIHLTSKAERQASWRKTLAENPNRDGSVWVFAYGSLLWNPAIHISEQIDAQLEGYHRDFTLRTYIGRGSKEQPGLVLGLEQGHSCRGRALRVADEHIESELDVLWSREMLASAYKPTWLPVQTGRAEPVYAIAFLMDTNYPHYVAHLSFEERCHDLAHGEGALGGAADYLFSTLEALQSLGIEDTLLERYARQVRKIQASG</sequence>
<dbReference type="InterPro" id="IPR013024">
    <property type="entry name" value="GGCT-like"/>
</dbReference>
<dbReference type="EC" id="4.3.2.7" evidence="1"/>
<dbReference type="InterPro" id="IPR006840">
    <property type="entry name" value="ChaC"/>
</dbReference>
<gene>
    <name evidence="3" type="ORF">BCF53_12821</name>
</gene>
<accession>A0A4R3HUR9</accession>
<dbReference type="Gene3D" id="3.10.490.10">
    <property type="entry name" value="Gamma-glutamyl cyclotransferase-like"/>
    <property type="match status" value="1"/>
</dbReference>